<dbReference type="AlphaFoldDB" id="A0A1X7RL94"/>
<sequence>MAVQRDDRIEIPAEGWGKPITIIWTETFSKQQGEYYKVPFTNNNEDREQGMPLFIQKDQADKFKSRAENGRILLTVGDAVSNGQNSEGQNRWLVYHDKSRDIFQHRFVQHVFQAWLEAAEKFKPFGRFGNQDPPSSPLKARWSGILAGWLEID</sequence>
<proteinExistence type="predicted"/>
<evidence type="ECO:0000313" key="1">
    <source>
        <dbReference type="EMBL" id="SMQ48179.1"/>
    </source>
</evidence>
<evidence type="ECO:0000313" key="2">
    <source>
        <dbReference type="Proteomes" id="UP000215127"/>
    </source>
</evidence>
<reference evidence="1 2" key="1">
    <citation type="submission" date="2016-06" db="EMBL/GenBank/DDBJ databases">
        <authorList>
            <person name="Kjaerup R.B."/>
            <person name="Dalgaard T.S."/>
            <person name="Juul-Madsen H.R."/>
        </authorList>
    </citation>
    <scope>NUCLEOTIDE SEQUENCE [LARGE SCALE GENOMIC DNA]</scope>
</reference>
<accession>A0A1X7RL94</accession>
<protein>
    <submittedName>
        <fullName evidence="1">Uncharacterized protein</fullName>
    </submittedName>
</protein>
<organism evidence="1 2">
    <name type="scientific">Zymoseptoria tritici (strain ST99CH_3D7)</name>
    <dbReference type="NCBI Taxonomy" id="1276538"/>
    <lineage>
        <taxon>Eukaryota</taxon>
        <taxon>Fungi</taxon>
        <taxon>Dikarya</taxon>
        <taxon>Ascomycota</taxon>
        <taxon>Pezizomycotina</taxon>
        <taxon>Dothideomycetes</taxon>
        <taxon>Dothideomycetidae</taxon>
        <taxon>Mycosphaerellales</taxon>
        <taxon>Mycosphaerellaceae</taxon>
        <taxon>Zymoseptoria</taxon>
    </lineage>
</organism>
<dbReference type="Proteomes" id="UP000215127">
    <property type="component" value="Chromosome 2"/>
</dbReference>
<dbReference type="EMBL" id="LT853693">
    <property type="protein sequence ID" value="SMQ48179.1"/>
    <property type="molecule type" value="Genomic_DNA"/>
</dbReference>
<name>A0A1X7RL94_ZYMT9</name>
<gene>
    <name evidence="1" type="ORF">ZT3D7_G3328</name>
</gene>
<keyword evidence="2" id="KW-1185">Reference proteome</keyword>